<dbReference type="GO" id="GO:0000139">
    <property type="term" value="C:Golgi membrane"/>
    <property type="evidence" value="ECO:0007669"/>
    <property type="project" value="UniProtKB-SubCell"/>
</dbReference>
<keyword evidence="3 9" id="KW-0812">Transmembrane</keyword>
<dbReference type="PANTHER" id="PTHR15071">
    <property type="entry name" value="MANNOSE-6-PHOSPHATE RECEPTOR FAMILY MEMBER"/>
    <property type="match status" value="1"/>
</dbReference>
<dbReference type="GeneID" id="30179187"/>
<keyword evidence="2" id="KW-0813">Transport</keyword>
<keyword evidence="8" id="KW-0325">Glycoprotein</keyword>
<gene>
    <name evidence="11" type="ORF">PICMEDRAFT_27547</name>
</gene>
<dbReference type="GO" id="GO:0010008">
    <property type="term" value="C:endosome membrane"/>
    <property type="evidence" value="ECO:0007669"/>
    <property type="project" value="UniProtKB-SubCell"/>
</dbReference>
<dbReference type="GO" id="GO:0007034">
    <property type="term" value="P:vacuolar transport"/>
    <property type="evidence" value="ECO:0007669"/>
    <property type="project" value="TreeGrafter"/>
</dbReference>
<evidence type="ECO:0000256" key="3">
    <source>
        <dbReference type="ARBA" id="ARBA00022692"/>
    </source>
</evidence>
<dbReference type="InterPro" id="IPR028927">
    <property type="entry name" value="Man-6-P_rcpt"/>
</dbReference>
<dbReference type="AlphaFoldDB" id="A0A1E3NKQ4"/>
<dbReference type="InterPro" id="IPR044865">
    <property type="entry name" value="MRH_dom"/>
</dbReference>
<name>A0A1E3NKQ4_9ASCO</name>
<evidence type="ECO:0000259" key="10">
    <source>
        <dbReference type="PROSITE" id="PS51914"/>
    </source>
</evidence>
<keyword evidence="5 9" id="KW-1133">Transmembrane helix</keyword>
<evidence type="ECO:0000256" key="9">
    <source>
        <dbReference type="SAM" id="Phobius"/>
    </source>
</evidence>
<dbReference type="RefSeq" id="XP_019017261.1">
    <property type="nucleotide sequence ID" value="XM_019162500.1"/>
</dbReference>
<evidence type="ECO:0000256" key="5">
    <source>
        <dbReference type="ARBA" id="ARBA00022989"/>
    </source>
</evidence>
<evidence type="ECO:0000256" key="7">
    <source>
        <dbReference type="ARBA" id="ARBA00023157"/>
    </source>
</evidence>
<sequence>EEAEKEVVEPCTVVNPLTNQFYDLRPLSALGNDGEVQTWNSKGFDYGKNFSIGVCSTPLRQLKALRESDFVDTHNKSMVGGYYTDGEGKKVSIGEYSTDLKFRGLNMVLEYTNGDQCEDSPNLSKSTLLTFKCDREMMSKARVSYLGSMNNCSYLFEVRTVHACATANDKNDSAIWGIFLLVLFSAAGVYFFAGFMYRMIQK</sequence>
<feature type="domain" description="MRH" evidence="10">
    <location>
        <begin position="9"/>
        <end position="166"/>
    </location>
</feature>
<dbReference type="PANTHER" id="PTHR15071:SF0">
    <property type="entry name" value="MANNOSE 6-PHOSPHATE RECEPTOR-LIKE PROTEIN 1"/>
    <property type="match status" value="1"/>
</dbReference>
<dbReference type="EMBL" id="KV454004">
    <property type="protein sequence ID" value="ODQ46148.1"/>
    <property type="molecule type" value="Genomic_DNA"/>
</dbReference>
<evidence type="ECO:0000313" key="12">
    <source>
        <dbReference type="Proteomes" id="UP000094455"/>
    </source>
</evidence>
<feature type="transmembrane region" description="Helical" evidence="9">
    <location>
        <begin position="174"/>
        <end position="197"/>
    </location>
</feature>
<dbReference type="Gene3D" id="2.70.130.10">
    <property type="entry name" value="Mannose-6-phosphate receptor binding domain"/>
    <property type="match status" value="1"/>
</dbReference>
<dbReference type="InterPro" id="IPR009011">
    <property type="entry name" value="Man6P_isomerase_rcpt-bd_dom_sf"/>
</dbReference>
<feature type="non-terminal residue" evidence="11">
    <location>
        <position position="1"/>
    </location>
</feature>
<evidence type="ECO:0000256" key="6">
    <source>
        <dbReference type="ARBA" id="ARBA00023136"/>
    </source>
</evidence>
<evidence type="ECO:0000313" key="11">
    <source>
        <dbReference type="EMBL" id="ODQ46148.1"/>
    </source>
</evidence>
<keyword evidence="7" id="KW-1015">Disulfide bond</keyword>
<dbReference type="Proteomes" id="UP000094455">
    <property type="component" value="Unassembled WGS sequence"/>
</dbReference>
<keyword evidence="4" id="KW-0732">Signal</keyword>
<organism evidence="11 12">
    <name type="scientific">Pichia membranifaciens NRRL Y-2026</name>
    <dbReference type="NCBI Taxonomy" id="763406"/>
    <lineage>
        <taxon>Eukaryota</taxon>
        <taxon>Fungi</taxon>
        <taxon>Dikarya</taxon>
        <taxon>Ascomycota</taxon>
        <taxon>Saccharomycotina</taxon>
        <taxon>Pichiomycetes</taxon>
        <taxon>Pichiales</taxon>
        <taxon>Pichiaceae</taxon>
        <taxon>Pichia</taxon>
    </lineage>
</organism>
<evidence type="ECO:0000256" key="1">
    <source>
        <dbReference type="ARBA" id="ARBA00004614"/>
    </source>
</evidence>
<dbReference type="STRING" id="763406.A0A1E3NKQ4"/>
<accession>A0A1E3NKQ4</accession>
<keyword evidence="12" id="KW-1185">Reference proteome</keyword>
<dbReference type="Pfam" id="PF02157">
    <property type="entry name" value="Man-6-P_recep"/>
    <property type="match status" value="1"/>
</dbReference>
<keyword evidence="6 9" id="KW-0472">Membrane</keyword>
<evidence type="ECO:0000256" key="4">
    <source>
        <dbReference type="ARBA" id="ARBA00022729"/>
    </source>
</evidence>
<comment type="subcellular location">
    <subcellularLocation>
        <location evidence="1">Golgi apparatus membrane</location>
        <topology evidence="1">Single-pass type I membrane protein</topology>
    </subcellularLocation>
</comment>
<evidence type="ECO:0000256" key="8">
    <source>
        <dbReference type="ARBA" id="ARBA00023180"/>
    </source>
</evidence>
<protein>
    <recommendedName>
        <fullName evidence="10">MRH domain-containing protein</fullName>
    </recommendedName>
</protein>
<proteinExistence type="predicted"/>
<dbReference type="SUPFAM" id="SSF50911">
    <property type="entry name" value="Mannose 6-phosphate receptor domain"/>
    <property type="match status" value="1"/>
</dbReference>
<dbReference type="PROSITE" id="PS51914">
    <property type="entry name" value="MRH"/>
    <property type="match status" value="1"/>
</dbReference>
<evidence type="ECO:0000256" key="2">
    <source>
        <dbReference type="ARBA" id="ARBA00022448"/>
    </source>
</evidence>
<reference evidence="11 12" key="1">
    <citation type="journal article" date="2016" name="Proc. Natl. Acad. Sci. U.S.A.">
        <title>Comparative genomics of biotechnologically important yeasts.</title>
        <authorList>
            <person name="Riley R."/>
            <person name="Haridas S."/>
            <person name="Wolfe K.H."/>
            <person name="Lopes M.R."/>
            <person name="Hittinger C.T."/>
            <person name="Goeker M."/>
            <person name="Salamov A.A."/>
            <person name="Wisecaver J.H."/>
            <person name="Long T.M."/>
            <person name="Calvey C.H."/>
            <person name="Aerts A.L."/>
            <person name="Barry K.W."/>
            <person name="Choi C."/>
            <person name="Clum A."/>
            <person name="Coughlan A.Y."/>
            <person name="Deshpande S."/>
            <person name="Douglass A.P."/>
            <person name="Hanson S.J."/>
            <person name="Klenk H.-P."/>
            <person name="LaButti K.M."/>
            <person name="Lapidus A."/>
            <person name="Lindquist E.A."/>
            <person name="Lipzen A.M."/>
            <person name="Meier-Kolthoff J.P."/>
            <person name="Ohm R.A."/>
            <person name="Otillar R.P."/>
            <person name="Pangilinan J.L."/>
            <person name="Peng Y."/>
            <person name="Rokas A."/>
            <person name="Rosa C.A."/>
            <person name="Scheuner C."/>
            <person name="Sibirny A.A."/>
            <person name="Slot J.C."/>
            <person name="Stielow J.B."/>
            <person name="Sun H."/>
            <person name="Kurtzman C.P."/>
            <person name="Blackwell M."/>
            <person name="Grigoriev I.V."/>
            <person name="Jeffries T.W."/>
        </authorList>
    </citation>
    <scope>NUCLEOTIDE SEQUENCE [LARGE SCALE GENOMIC DNA]</scope>
    <source>
        <strain evidence="11 12">NRRL Y-2026</strain>
    </source>
</reference>
<dbReference type="GO" id="GO:0005770">
    <property type="term" value="C:late endosome"/>
    <property type="evidence" value="ECO:0007669"/>
    <property type="project" value="TreeGrafter"/>
</dbReference>
<dbReference type="OrthoDB" id="4504960at2759"/>
<feature type="non-terminal residue" evidence="11">
    <location>
        <position position="202"/>
    </location>
</feature>